<comment type="caution">
    <text evidence="2">The sequence shown here is derived from an EMBL/GenBank/DDBJ whole genome shotgun (WGS) entry which is preliminary data.</text>
</comment>
<evidence type="ECO:0000313" key="2">
    <source>
        <dbReference type="EMBL" id="MDQ0149164.1"/>
    </source>
</evidence>
<keyword evidence="3" id="KW-1185">Reference proteome</keyword>
<keyword evidence="1" id="KW-1133">Transmembrane helix</keyword>
<feature type="transmembrane region" description="Helical" evidence="1">
    <location>
        <begin position="20"/>
        <end position="38"/>
    </location>
</feature>
<sequence length="54" mass="5942">MPPTFPSPRSKSVFSNSNTSAPAFFAVIAAATALYLKLHQKSVNFINIQLLKIY</sequence>
<keyword evidence="1" id="KW-0812">Transmembrane</keyword>
<proteinExistence type="predicted"/>
<evidence type="ECO:0000313" key="3">
    <source>
        <dbReference type="Proteomes" id="UP001228504"/>
    </source>
</evidence>
<gene>
    <name evidence="2" type="ORF">J2S18_001094</name>
</gene>
<evidence type="ECO:0000256" key="1">
    <source>
        <dbReference type="SAM" id="Phobius"/>
    </source>
</evidence>
<protein>
    <submittedName>
        <fullName evidence="2">Uncharacterized protein</fullName>
    </submittedName>
</protein>
<organism evidence="2 3">
    <name type="scientific">Eubacterium multiforme</name>
    <dbReference type="NCBI Taxonomy" id="83339"/>
    <lineage>
        <taxon>Bacteria</taxon>
        <taxon>Bacillati</taxon>
        <taxon>Bacillota</taxon>
        <taxon>Clostridia</taxon>
        <taxon>Eubacteriales</taxon>
        <taxon>Eubacteriaceae</taxon>
        <taxon>Eubacterium</taxon>
    </lineage>
</organism>
<name>A0ABT9US74_9FIRM</name>
<dbReference type="Proteomes" id="UP001228504">
    <property type="component" value="Unassembled WGS sequence"/>
</dbReference>
<accession>A0ABT9US74</accession>
<reference evidence="2 3" key="1">
    <citation type="submission" date="2023-07" db="EMBL/GenBank/DDBJ databases">
        <title>Genomic Encyclopedia of Type Strains, Phase IV (KMG-IV): sequencing the most valuable type-strain genomes for metagenomic binning, comparative biology and taxonomic classification.</title>
        <authorList>
            <person name="Goeker M."/>
        </authorList>
    </citation>
    <scope>NUCLEOTIDE SEQUENCE [LARGE SCALE GENOMIC DNA]</scope>
    <source>
        <strain evidence="2 3">DSM 20694</strain>
    </source>
</reference>
<keyword evidence="1" id="KW-0472">Membrane</keyword>
<dbReference type="EMBL" id="JAUSUF010000002">
    <property type="protein sequence ID" value="MDQ0149164.1"/>
    <property type="molecule type" value="Genomic_DNA"/>
</dbReference>